<keyword evidence="2" id="KW-1185">Reference proteome</keyword>
<proteinExistence type="predicted"/>
<dbReference type="EMBL" id="QUNF01000002">
    <property type="protein sequence ID" value="REG92669.1"/>
    <property type="molecule type" value="Genomic_DNA"/>
</dbReference>
<reference evidence="1 2" key="1">
    <citation type="submission" date="2018-08" db="EMBL/GenBank/DDBJ databases">
        <title>Genomic Encyclopedia of Archaeal and Bacterial Type Strains, Phase II (KMG-II): from individual species to whole genera.</title>
        <authorList>
            <person name="Goeker M."/>
        </authorList>
    </citation>
    <scope>NUCLEOTIDE SEQUENCE [LARGE SCALE GENOMIC DNA]</scope>
    <source>
        <strain evidence="1 2">DSM 15986</strain>
    </source>
</reference>
<dbReference type="Proteomes" id="UP000256405">
    <property type="component" value="Unassembled WGS sequence"/>
</dbReference>
<sequence>MDGEIAMNKFTSSVMNIRVFPRFGFYNTTLCPCLMAKQIGSEVKNIGSELNYKFYLIVERGSKFRSG</sequence>
<organism evidence="1 2">
    <name type="scientific">Algoriphagus antarcticus</name>
    <dbReference type="NCBI Taxonomy" id="238540"/>
    <lineage>
        <taxon>Bacteria</taxon>
        <taxon>Pseudomonadati</taxon>
        <taxon>Bacteroidota</taxon>
        <taxon>Cytophagia</taxon>
        <taxon>Cytophagales</taxon>
        <taxon>Cyclobacteriaceae</taxon>
        <taxon>Algoriphagus</taxon>
    </lineage>
</organism>
<name>A0A3E0E5W8_9BACT</name>
<protein>
    <submittedName>
        <fullName evidence="1">Uncharacterized protein</fullName>
    </submittedName>
</protein>
<gene>
    <name evidence="1" type="ORF">C8N25_10269</name>
</gene>
<accession>A0A3E0E5W8</accession>
<evidence type="ECO:0000313" key="2">
    <source>
        <dbReference type="Proteomes" id="UP000256405"/>
    </source>
</evidence>
<evidence type="ECO:0000313" key="1">
    <source>
        <dbReference type="EMBL" id="REG92669.1"/>
    </source>
</evidence>
<comment type="caution">
    <text evidence="1">The sequence shown here is derived from an EMBL/GenBank/DDBJ whole genome shotgun (WGS) entry which is preliminary data.</text>
</comment>
<dbReference type="AlphaFoldDB" id="A0A3E0E5W8"/>